<dbReference type="InterPro" id="IPR035965">
    <property type="entry name" value="PAS-like_dom_sf"/>
</dbReference>
<dbReference type="InterPro" id="IPR043128">
    <property type="entry name" value="Rev_trsase/Diguanyl_cyclase"/>
</dbReference>
<dbReference type="Gene3D" id="3.30.70.270">
    <property type="match status" value="1"/>
</dbReference>
<dbReference type="NCBIfam" id="TIGR00229">
    <property type="entry name" value="sensory_box"/>
    <property type="match status" value="1"/>
</dbReference>
<proteinExistence type="predicted"/>
<dbReference type="InterPro" id="IPR052163">
    <property type="entry name" value="DGC-Regulatory_Protein"/>
</dbReference>
<dbReference type="InterPro" id="IPR029787">
    <property type="entry name" value="Nucleotide_cyclase"/>
</dbReference>
<name>A0A1I7JWE8_9BURK</name>
<reference evidence="4 5" key="1">
    <citation type="submission" date="2016-10" db="EMBL/GenBank/DDBJ databases">
        <authorList>
            <person name="de Groot N.N."/>
        </authorList>
    </citation>
    <scope>NUCLEOTIDE SEQUENCE [LARGE SCALE GENOMIC DNA]</scope>
    <source>
        <strain evidence="4 5">R-24608</strain>
    </source>
</reference>
<dbReference type="CDD" id="cd00130">
    <property type="entry name" value="PAS"/>
    <property type="match status" value="1"/>
</dbReference>
<evidence type="ECO:0000256" key="1">
    <source>
        <dbReference type="SAM" id="Phobius"/>
    </source>
</evidence>
<dbReference type="STRING" id="343013.SAMN04489707_103240"/>
<dbReference type="OrthoDB" id="9813903at2"/>
<feature type="domain" description="PAS" evidence="2">
    <location>
        <begin position="262"/>
        <end position="331"/>
    </location>
</feature>
<evidence type="ECO:0000259" key="3">
    <source>
        <dbReference type="PROSITE" id="PS50887"/>
    </source>
</evidence>
<feature type="transmembrane region" description="Helical" evidence="1">
    <location>
        <begin position="105"/>
        <end position="125"/>
    </location>
</feature>
<feature type="transmembrane region" description="Helical" evidence="1">
    <location>
        <begin position="82"/>
        <end position="99"/>
    </location>
</feature>
<feature type="transmembrane region" description="Helical" evidence="1">
    <location>
        <begin position="161"/>
        <end position="180"/>
    </location>
</feature>
<dbReference type="Proteomes" id="UP000183656">
    <property type="component" value="Unassembled WGS sequence"/>
</dbReference>
<dbReference type="PROSITE" id="PS50887">
    <property type="entry name" value="GGDEF"/>
    <property type="match status" value="1"/>
</dbReference>
<dbReference type="PANTHER" id="PTHR46663">
    <property type="entry name" value="DIGUANYLATE CYCLASE DGCT-RELATED"/>
    <property type="match status" value="1"/>
</dbReference>
<keyword evidence="1" id="KW-0472">Membrane</keyword>
<evidence type="ECO:0000313" key="4">
    <source>
        <dbReference type="EMBL" id="SFU89510.1"/>
    </source>
</evidence>
<organism evidence="4 5">
    <name type="scientific">Paenacidovorax caeni</name>
    <dbReference type="NCBI Taxonomy" id="343013"/>
    <lineage>
        <taxon>Bacteria</taxon>
        <taxon>Pseudomonadati</taxon>
        <taxon>Pseudomonadota</taxon>
        <taxon>Betaproteobacteria</taxon>
        <taxon>Burkholderiales</taxon>
        <taxon>Comamonadaceae</taxon>
        <taxon>Paenacidovorax</taxon>
    </lineage>
</organism>
<accession>A0A1I7JWE8</accession>
<dbReference type="Pfam" id="PF00990">
    <property type="entry name" value="GGDEF"/>
    <property type="match status" value="1"/>
</dbReference>
<dbReference type="EMBL" id="FPBX01000032">
    <property type="protein sequence ID" value="SFU89510.1"/>
    <property type="molecule type" value="Genomic_DNA"/>
</dbReference>
<feature type="transmembrane region" description="Helical" evidence="1">
    <location>
        <begin position="192"/>
        <end position="210"/>
    </location>
</feature>
<keyword evidence="5" id="KW-1185">Reference proteome</keyword>
<dbReference type="SUPFAM" id="SSF55073">
    <property type="entry name" value="Nucleotide cyclase"/>
    <property type="match status" value="1"/>
</dbReference>
<dbReference type="AlphaFoldDB" id="A0A1I7JWE8"/>
<dbReference type="InterPro" id="IPR013655">
    <property type="entry name" value="PAS_fold_3"/>
</dbReference>
<dbReference type="Pfam" id="PF08447">
    <property type="entry name" value="PAS_3"/>
    <property type="match status" value="1"/>
</dbReference>
<dbReference type="NCBIfam" id="TIGR00254">
    <property type="entry name" value="GGDEF"/>
    <property type="match status" value="1"/>
</dbReference>
<dbReference type="PROSITE" id="PS50112">
    <property type="entry name" value="PAS"/>
    <property type="match status" value="1"/>
</dbReference>
<feature type="transmembrane region" description="Helical" evidence="1">
    <location>
        <begin position="230"/>
        <end position="251"/>
    </location>
</feature>
<sequence length="567" mass="62744">MTRPSRSLPFHSIDSYNFCSVNGKETARAMFAGYWADISQLRAAAVNLHIPTMFVMILVATSIMAVALGTLAFRKLPDLRSWSLSLLLQVVAYVLFSLRGQVSDIWSIVVGNACITASVALYGAGLYQFHHRRTPKWLLLAPVMVCIVGFLIWIGDYRARVAIGSGLWLLQVLYLLGLLVAFRDRTEGCGQYILGAAAVLFAGTQAYRLFAVLGGTDSSVQFTDATPPVVASYFSSLACTLLLAVGALTMIQERYEQALRGSEARYRKLIDYATQGICVLQDDRFRFVNPKTLDLLGYNEAELVNQPLFSLIHPDDQGLAKANHALRLEGKGEGLTYPLRMHTRQRGWRWFEISGVLFDWHGRPATLNFLADVTERLQAAEQMRELAYHDTLTHLPNRRLLLDHLTLARAAYERSGKHGALVFIDLDNFKPLNDLHGHAVGDLLLIEVAQRLLHTIRGADTAARFGGDEFVVLLTQLSEDAVTARMQAQQFAEKLLSVLGQPYLLSTELNGARHTVEHHCTGTAGVVVFNGTGESNEALLDRADAAMYEAKQAGRNCMRFSEGRLGG</sequence>
<dbReference type="SMART" id="SM00091">
    <property type="entry name" value="PAS"/>
    <property type="match status" value="1"/>
</dbReference>
<evidence type="ECO:0000313" key="5">
    <source>
        <dbReference type="Proteomes" id="UP000183656"/>
    </source>
</evidence>
<gene>
    <name evidence="4" type="ORF">SAMN04489707_103240</name>
</gene>
<evidence type="ECO:0000259" key="2">
    <source>
        <dbReference type="PROSITE" id="PS50112"/>
    </source>
</evidence>
<protein>
    <submittedName>
        <fullName evidence="4">PAS domain S-box-containing protein/diguanylate cyclase (GGDEF) domain-containing protein</fullName>
    </submittedName>
</protein>
<dbReference type="InterPro" id="IPR000160">
    <property type="entry name" value="GGDEF_dom"/>
</dbReference>
<keyword evidence="1" id="KW-0812">Transmembrane</keyword>
<dbReference type="SUPFAM" id="SSF55785">
    <property type="entry name" value="PYP-like sensor domain (PAS domain)"/>
    <property type="match status" value="1"/>
</dbReference>
<dbReference type="CDD" id="cd01949">
    <property type="entry name" value="GGDEF"/>
    <property type="match status" value="1"/>
</dbReference>
<dbReference type="Gene3D" id="3.30.450.20">
    <property type="entry name" value="PAS domain"/>
    <property type="match status" value="1"/>
</dbReference>
<dbReference type="InterPro" id="IPR000014">
    <property type="entry name" value="PAS"/>
</dbReference>
<feature type="transmembrane region" description="Helical" evidence="1">
    <location>
        <begin position="137"/>
        <end position="155"/>
    </location>
</feature>
<dbReference type="PANTHER" id="PTHR46663:SF3">
    <property type="entry name" value="SLL0267 PROTEIN"/>
    <property type="match status" value="1"/>
</dbReference>
<feature type="transmembrane region" description="Helical" evidence="1">
    <location>
        <begin position="50"/>
        <end position="73"/>
    </location>
</feature>
<keyword evidence="1" id="KW-1133">Transmembrane helix</keyword>
<dbReference type="SMART" id="SM00267">
    <property type="entry name" value="GGDEF"/>
    <property type="match status" value="1"/>
</dbReference>
<feature type="domain" description="GGDEF" evidence="3">
    <location>
        <begin position="417"/>
        <end position="563"/>
    </location>
</feature>